<evidence type="ECO:0000313" key="9">
    <source>
        <dbReference type="EMBL" id="RCW31091.1"/>
    </source>
</evidence>
<dbReference type="GO" id="GO:0016020">
    <property type="term" value="C:membrane"/>
    <property type="evidence" value="ECO:0007669"/>
    <property type="project" value="UniProtKB-SubCell"/>
</dbReference>
<gene>
    <name evidence="9" type="ORF">DFO77_11957</name>
</gene>
<reference evidence="9 10" key="1">
    <citation type="submission" date="2018-07" db="EMBL/GenBank/DDBJ databases">
        <title>Freshwater and sediment microbial communities from various areas in North America, analyzing microbe dynamics in response to fracking.</title>
        <authorList>
            <person name="Lamendella R."/>
        </authorList>
    </citation>
    <scope>NUCLEOTIDE SEQUENCE [LARGE SCALE GENOMIC DNA]</scope>
    <source>
        <strain evidence="9 10">160A</strain>
    </source>
</reference>
<feature type="coiled-coil region" evidence="5">
    <location>
        <begin position="115"/>
        <end position="208"/>
    </location>
</feature>
<accession>A0A2T0XQ24</accession>
<dbReference type="EMBL" id="QPIZ01000019">
    <property type="protein sequence ID" value="RCW31091.1"/>
    <property type="molecule type" value="Genomic_DNA"/>
</dbReference>
<sequence length="344" mass="38851">MKNKKMKIAYNTVVGLLLVVCLVWIVSRFVHLGNVEFTDNAQIKQQIVPVHSRVQGYIKNICTDEYQRVKKGDTLVVIEDVEYRYRLAQAQADYQRALTGKEAMGTAVRTASSNIEVSQAGIEESRIRMENAKKEFLRYQQLLEQKAVTQQQYDNVKTNYEAAKARHEQVLHQKNTTSLVRDEQTLRVDQTMAQIKLAEAALELARLNLSYTVITAPCDGVTGRKNIEEGQLIQPGQPVFDLVNEEEIWIIANYKETQISNIQTKGEVEIMVDAIPDRVYKGQVQAISEATGASFSLFPQDNSSGNFVKVAQRIPVRIEFSAANSKEDMALLRAGMNVECEVIY</sequence>
<evidence type="ECO:0000259" key="6">
    <source>
        <dbReference type="Pfam" id="PF25876"/>
    </source>
</evidence>
<dbReference type="InterPro" id="IPR058625">
    <property type="entry name" value="MdtA-like_BSH"/>
</dbReference>
<organism evidence="9 10">
    <name type="scientific">Marinilabilia salmonicolor</name>
    <dbReference type="NCBI Taxonomy" id="989"/>
    <lineage>
        <taxon>Bacteria</taxon>
        <taxon>Pseudomonadati</taxon>
        <taxon>Bacteroidota</taxon>
        <taxon>Bacteroidia</taxon>
        <taxon>Marinilabiliales</taxon>
        <taxon>Marinilabiliaceae</taxon>
        <taxon>Marinilabilia</taxon>
    </lineage>
</organism>
<comment type="subcellular location">
    <subcellularLocation>
        <location evidence="1">Membrane</location>
        <topology evidence="1">Single-pass membrane protein</topology>
    </subcellularLocation>
</comment>
<comment type="caution">
    <text evidence="9">The sequence shown here is derived from an EMBL/GenBank/DDBJ whole genome shotgun (WGS) entry which is preliminary data.</text>
</comment>
<evidence type="ECO:0000256" key="3">
    <source>
        <dbReference type="ARBA" id="ARBA00022989"/>
    </source>
</evidence>
<keyword evidence="4" id="KW-0472">Membrane</keyword>
<dbReference type="RefSeq" id="WP_106152358.1">
    <property type="nucleotide sequence ID" value="NZ_PVTS01000004.1"/>
</dbReference>
<feature type="domain" description="Multidrug resistance protein MdtA-like alpha-helical hairpin" evidence="6">
    <location>
        <begin position="128"/>
        <end position="212"/>
    </location>
</feature>
<dbReference type="InterPro" id="IPR058792">
    <property type="entry name" value="Beta-barrel_RND_2"/>
</dbReference>
<proteinExistence type="predicted"/>
<evidence type="ECO:0000256" key="5">
    <source>
        <dbReference type="SAM" id="Coils"/>
    </source>
</evidence>
<dbReference type="Proteomes" id="UP000252733">
    <property type="component" value="Unassembled WGS sequence"/>
</dbReference>
<evidence type="ECO:0000313" key="10">
    <source>
        <dbReference type="Proteomes" id="UP000252733"/>
    </source>
</evidence>
<evidence type="ECO:0000256" key="1">
    <source>
        <dbReference type="ARBA" id="ARBA00004167"/>
    </source>
</evidence>
<dbReference type="InterPro" id="IPR050739">
    <property type="entry name" value="MFP"/>
</dbReference>
<dbReference type="AlphaFoldDB" id="A0A2T0XQ24"/>
<dbReference type="Gene3D" id="2.40.50.100">
    <property type="match status" value="1"/>
</dbReference>
<dbReference type="SUPFAM" id="SSF111369">
    <property type="entry name" value="HlyD-like secretion proteins"/>
    <property type="match status" value="2"/>
</dbReference>
<evidence type="ECO:0000256" key="4">
    <source>
        <dbReference type="ARBA" id="ARBA00023136"/>
    </source>
</evidence>
<feature type="domain" description="CusB-like beta-barrel" evidence="8">
    <location>
        <begin position="248"/>
        <end position="287"/>
    </location>
</feature>
<dbReference type="InterPro" id="IPR058624">
    <property type="entry name" value="MdtA-like_HH"/>
</dbReference>
<dbReference type="PANTHER" id="PTHR30386">
    <property type="entry name" value="MEMBRANE FUSION SUBUNIT OF EMRAB-TOLC MULTIDRUG EFFLUX PUMP"/>
    <property type="match status" value="1"/>
</dbReference>
<dbReference type="GO" id="GO:0055085">
    <property type="term" value="P:transmembrane transport"/>
    <property type="evidence" value="ECO:0007669"/>
    <property type="project" value="InterPro"/>
</dbReference>
<keyword evidence="2" id="KW-0812">Transmembrane</keyword>
<dbReference type="Gene3D" id="1.10.287.470">
    <property type="entry name" value="Helix hairpin bin"/>
    <property type="match status" value="1"/>
</dbReference>
<evidence type="ECO:0000259" key="8">
    <source>
        <dbReference type="Pfam" id="PF25954"/>
    </source>
</evidence>
<keyword evidence="10" id="KW-1185">Reference proteome</keyword>
<dbReference type="Pfam" id="PF25917">
    <property type="entry name" value="BSH_RND"/>
    <property type="match status" value="1"/>
</dbReference>
<dbReference type="Gene3D" id="2.40.30.170">
    <property type="match status" value="1"/>
</dbReference>
<dbReference type="OrthoDB" id="9811754at2"/>
<keyword evidence="3" id="KW-1133">Transmembrane helix</keyword>
<name>A0A2T0XQ24_9BACT</name>
<dbReference type="Pfam" id="PF25954">
    <property type="entry name" value="Beta-barrel_RND_2"/>
    <property type="match status" value="1"/>
</dbReference>
<feature type="domain" description="Multidrug resistance protein MdtA-like barrel-sandwich hybrid" evidence="7">
    <location>
        <begin position="47"/>
        <end position="241"/>
    </location>
</feature>
<evidence type="ECO:0000256" key="2">
    <source>
        <dbReference type="ARBA" id="ARBA00022692"/>
    </source>
</evidence>
<keyword evidence="5" id="KW-0175">Coiled coil</keyword>
<protein>
    <submittedName>
        <fullName evidence="9">Membrane fusion protein (Multidrug efflux system)</fullName>
    </submittedName>
</protein>
<dbReference type="PANTHER" id="PTHR30386:SF26">
    <property type="entry name" value="TRANSPORT PROTEIN COMB"/>
    <property type="match status" value="1"/>
</dbReference>
<dbReference type="Pfam" id="PF25876">
    <property type="entry name" value="HH_MFP_RND"/>
    <property type="match status" value="1"/>
</dbReference>
<evidence type="ECO:0000259" key="7">
    <source>
        <dbReference type="Pfam" id="PF25917"/>
    </source>
</evidence>